<dbReference type="InterPro" id="IPR008984">
    <property type="entry name" value="SMAD_FHA_dom_sf"/>
</dbReference>
<dbReference type="CDD" id="cd00060">
    <property type="entry name" value="FHA"/>
    <property type="match status" value="1"/>
</dbReference>
<evidence type="ECO:0000259" key="1">
    <source>
        <dbReference type="PROSITE" id="PS50006"/>
    </source>
</evidence>
<accession>A0A1R2CNB4</accession>
<dbReference type="SMART" id="SM00240">
    <property type="entry name" value="FHA"/>
    <property type="match status" value="2"/>
</dbReference>
<feature type="domain" description="FHA" evidence="1">
    <location>
        <begin position="196"/>
        <end position="248"/>
    </location>
</feature>
<dbReference type="PANTHER" id="PTHR46210:SF1">
    <property type="entry name" value="FHA DOMAIN-CONTAINING PROTEIN"/>
    <property type="match status" value="1"/>
</dbReference>
<gene>
    <name evidence="2" type="ORF">SteCoe_7237</name>
</gene>
<proteinExistence type="predicted"/>
<evidence type="ECO:0000313" key="2">
    <source>
        <dbReference type="EMBL" id="OMJ90430.1"/>
    </source>
</evidence>
<dbReference type="AlphaFoldDB" id="A0A1R2CNB4"/>
<dbReference type="Pfam" id="PF00498">
    <property type="entry name" value="FHA"/>
    <property type="match status" value="2"/>
</dbReference>
<dbReference type="EMBL" id="MPUH01000103">
    <property type="protein sequence ID" value="OMJ90430.1"/>
    <property type="molecule type" value="Genomic_DNA"/>
</dbReference>
<dbReference type="PANTHER" id="PTHR46210">
    <property type="entry name" value="FHA DOMAIN-CONTAINING PROTEIN"/>
    <property type="match status" value="1"/>
</dbReference>
<comment type="caution">
    <text evidence="2">The sequence shown here is derived from an EMBL/GenBank/DDBJ whole genome shotgun (WGS) entry which is preliminary data.</text>
</comment>
<dbReference type="SUPFAM" id="SSF49879">
    <property type="entry name" value="SMAD/FHA domain"/>
    <property type="match status" value="2"/>
</dbReference>
<dbReference type="InterPro" id="IPR000253">
    <property type="entry name" value="FHA_dom"/>
</dbReference>
<dbReference type="OrthoDB" id="312994at2759"/>
<sequence length="278" mass="31903">MLRLRKLCCCFTGDGTNSEGHEQEMKNSNTNETVMTLGKTNLTTRRKEEHNKKLTLSVIETVHLEIGAEYEIISTGLESSKRATKDNCVYAGTLEKQGSLIANDILLPEDEKGAGKRHFMIKYNKEKQNYFLKDMGDGMGTFIRIEQPLKLKNSYIVSFGDSHMMVNIENNLLTIRFVEGPKAEHKSTYSPEDSPIKIGRLNDCDIRFEDTSLSRNHCYMYYSDAWMIMDGDGKKLSTNGTWLFAEQFFEIYDKMIFKAGETLFRTKITIDYVNNNNI</sequence>
<name>A0A1R2CNB4_9CILI</name>
<dbReference type="PROSITE" id="PS50006">
    <property type="entry name" value="FHA_DOMAIN"/>
    <property type="match status" value="1"/>
</dbReference>
<organism evidence="2 3">
    <name type="scientific">Stentor coeruleus</name>
    <dbReference type="NCBI Taxonomy" id="5963"/>
    <lineage>
        <taxon>Eukaryota</taxon>
        <taxon>Sar</taxon>
        <taxon>Alveolata</taxon>
        <taxon>Ciliophora</taxon>
        <taxon>Postciliodesmatophora</taxon>
        <taxon>Heterotrichea</taxon>
        <taxon>Heterotrichida</taxon>
        <taxon>Stentoridae</taxon>
        <taxon>Stentor</taxon>
    </lineage>
</organism>
<evidence type="ECO:0000313" key="3">
    <source>
        <dbReference type="Proteomes" id="UP000187209"/>
    </source>
</evidence>
<keyword evidence="3" id="KW-1185">Reference proteome</keyword>
<dbReference type="Proteomes" id="UP000187209">
    <property type="component" value="Unassembled WGS sequence"/>
</dbReference>
<reference evidence="2 3" key="1">
    <citation type="submission" date="2016-11" db="EMBL/GenBank/DDBJ databases">
        <title>The macronuclear genome of Stentor coeruleus: a giant cell with tiny introns.</title>
        <authorList>
            <person name="Slabodnick M."/>
            <person name="Ruby J.G."/>
            <person name="Reiff S.B."/>
            <person name="Swart E.C."/>
            <person name="Gosai S."/>
            <person name="Prabakaran S."/>
            <person name="Witkowska E."/>
            <person name="Larue G.E."/>
            <person name="Fisher S."/>
            <person name="Freeman R.M."/>
            <person name="Gunawardena J."/>
            <person name="Chu W."/>
            <person name="Stover N.A."/>
            <person name="Gregory B.D."/>
            <person name="Nowacki M."/>
            <person name="Derisi J."/>
            <person name="Roy S.W."/>
            <person name="Marshall W.F."/>
            <person name="Sood P."/>
        </authorList>
    </citation>
    <scope>NUCLEOTIDE SEQUENCE [LARGE SCALE GENOMIC DNA]</scope>
    <source>
        <strain evidence="2">WM001</strain>
    </source>
</reference>
<dbReference type="Gene3D" id="2.60.200.20">
    <property type="match status" value="2"/>
</dbReference>
<protein>
    <recommendedName>
        <fullName evidence="1">FHA domain-containing protein</fullName>
    </recommendedName>
</protein>